<evidence type="ECO:0000256" key="2">
    <source>
        <dbReference type="ARBA" id="ARBA00022737"/>
    </source>
</evidence>
<keyword evidence="5" id="KW-0143">Chaperone</keyword>
<keyword evidence="1 6" id="KW-0479">Metal-binding</keyword>
<keyword evidence="4 6" id="KW-0862">Zinc</keyword>
<protein>
    <submittedName>
        <fullName evidence="10">Uncharacterized protein</fullName>
    </submittedName>
</protein>
<keyword evidence="3 6" id="KW-0863">Zinc-finger</keyword>
<dbReference type="GO" id="GO:0051082">
    <property type="term" value="F:unfolded protein binding"/>
    <property type="evidence" value="ECO:0007669"/>
    <property type="project" value="InterPro"/>
</dbReference>
<dbReference type="OMA" id="THCFKHL"/>
<name>A0A1Q2ZWF8_ZYGRO</name>
<dbReference type="GO" id="GO:0008270">
    <property type="term" value="F:zinc ion binding"/>
    <property type="evidence" value="ECO:0007669"/>
    <property type="project" value="UniProtKB-KW"/>
</dbReference>
<keyword evidence="2" id="KW-0677">Repeat</keyword>
<dbReference type="CDD" id="cd10747">
    <property type="entry name" value="DnaJ_C"/>
    <property type="match status" value="1"/>
</dbReference>
<dbReference type="PRINTS" id="PR00625">
    <property type="entry name" value="JDOMAIN"/>
</dbReference>
<feature type="domain" description="CR-type" evidence="9">
    <location>
        <begin position="131"/>
        <end position="224"/>
    </location>
</feature>
<dbReference type="InterPro" id="IPR001305">
    <property type="entry name" value="HSP_DnaJ_Cys-rich_dom"/>
</dbReference>
<dbReference type="InterPro" id="IPR036410">
    <property type="entry name" value="HSP_DnaJ_Cys-rich_dom_sf"/>
</dbReference>
<evidence type="ECO:0000259" key="8">
    <source>
        <dbReference type="PROSITE" id="PS50076"/>
    </source>
</evidence>
<dbReference type="Pfam" id="PF01556">
    <property type="entry name" value="DnaJ_C"/>
    <property type="match status" value="1"/>
</dbReference>
<dbReference type="AlphaFoldDB" id="A0A1Q2ZWF8"/>
<dbReference type="CDD" id="cd10719">
    <property type="entry name" value="DnaJ_zf"/>
    <property type="match status" value="1"/>
</dbReference>
<dbReference type="GO" id="GO:0005741">
    <property type="term" value="C:mitochondrial outer membrane"/>
    <property type="evidence" value="ECO:0007669"/>
    <property type="project" value="EnsemblFungi"/>
</dbReference>
<dbReference type="GO" id="GO:0001671">
    <property type="term" value="F:ATPase activator activity"/>
    <property type="evidence" value="ECO:0007669"/>
    <property type="project" value="EnsemblFungi"/>
</dbReference>
<evidence type="ECO:0000256" key="1">
    <source>
        <dbReference type="ARBA" id="ARBA00022723"/>
    </source>
</evidence>
<dbReference type="PANTHER" id="PTHR43888">
    <property type="entry name" value="DNAJ-LIKE-2, ISOFORM A-RELATED"/>
    <property type="match status" value="1"/>
</dbReference>
<gene>
    <name evidence="10" type="ORF">ZYGR_0I00650</name>
</gene>
<dbReference type="InterPro" id="IPR001623">
    <property type="entry name" value="DnaJ_domain"/>
</dbReference>
<evidence type="ECO:0000313" key="10">
    <source>
        <dbReference type="EMBL" id="GAV47769.1"/>
    </source>
</evidence>
<dbReference type="PROSITE" id="PS51188">
    <property type="entry name" value="ZF_CR"/>
    <property type="match status" value="1"/>
</dbReference>
<dbReference type="FunFam" id="2.60.260.20:FF:000003">
    <property type="entry name" value="DnaJ subfamily A member 2"/>
    <property type="match status" value="1"/>
</dbReference>
<dbReference type="InterPro" id="IPR008971">
    <property type="entry name" value="HSP40/DnaJ_pept-bd"/>
</dbReference>
<dbReference type="SUPFAM" id="SSF49493">
    <property type="entry name" value="HSP40/DnaJ peptide-binding domain"/>
    <property type="match status" value="2"/>
</dbReference>
<dbReference type="InterPro" id="IPR018253">
    <property type="entry name" value="DnaJ_domain_CS"/>
</dbReference>
<dbReference type="CDD" id="cd06257">
    <property type="entry name" value="DnaJ"/>
    <property type="match status" value="1"/>
</dbReference>
<dbReference type="Gene3D" id="2.10.230.10">
    <property type="entry name" value="Heat shock protein DnaJ, cysteine-rich domain"/>
    <property type="match status" value="1"/>
</dbReference>
<dbReference type="Gene3D" id="2.60.260.20">
    <property type="entry name" value="Urease metallochaperone UreE, N-terminal domain"/>
    <property type="match status" value="2"/>
</dbReference>
<evidence type="ECO:0000256" key="7">
    <source>
        <dbReference type="SAM" id="MobiDB-lite"/>
    </source>
</evidence>
<evidence type="ECO:0000313" key="11">
    <source>
        <dbReference type="Proteomes" id="UP000187013"/>
    </source>
</evidence>
<evidence type="ECO:0000259" key="9">
    <source>
        <dbReference type="PROSITE" id="PS51188"/>
    </source>
</evidence>
<dbReference type="eggNOG" id="KOG0712">
    <property type="taxonomic scope" value="Eukaryota"/>
</dbReference>
<dbReference type="InterPro" id="IPR002939">
    <property type="entry name" value="DnaJ_C"/>
</dbReference>
<evidence type="ECO:0000256" key="4">
    <source>
        <dbReference type="ARBA" id="ARBA00022833"/>
    </source>
</evidence>
<dbReference type="SUPFAM" id="SSF57938">
    <property type="entry name" value="DnaJ/Hsp40 cysteine-rich domain"/>
    <property type="match status" value="1"/>
</dbReference>
<dbReference type="FunFam" id="2.10.230.10:FF:000001">
    <property type="entry name" value="DnaJ subfamily A member 2"/>
    <property type="match status" value="1"/>
</dbReference>
<proteinExistence type="predicted"/>
<dbReference type="GO" id="GO:0030544">
    <property type="term" value="F:Hsp70 protein binding"/>
    <property type="evidence" value="ECO:0007669"/>
    <property type="project" value="InterPro"/>
</dbReference>
<dbReference type="PROSITE" id="PS00636">
    <property type="entry name" value="DNAJ_1"/>
    <property type="match status" value="1"/>
</dbReference>
<dbReference type="InterPro" id="IPR036869">
    <property type="entry name" value="J_dom_sf"/>
</dbReference>
<comment type="caution">
    <text evidence="10">The sequence shown here is derived from an EMBL/GenBank/DDBJ whole genome shotgun (WGS) entry which is preliminary data.</text>
</comment>
<dbReference type="GO" id="GO:0006457">
    <property type="term" value="P:protein folding"/>
    <property type="evidence" value="ECO:0007669"/>
    <property type="project" value="InterPro"/>
</dbReference>
<evidence type="ECO:0000256" key="6">
    <source>
        <dbReference type="PROSITE-ProRule" id="PRU00546"/>
    </source>
</evidence>
<dbReference type="EMBL" id="BDGX01000009">
    <property type="protein sequence ID" value="GAV47769.1"/>
    <property type="molecule type" value="Genomic_DNA"/>
</dbReference>
<organism evidence="10 11">
    <name type="scientific">Zygosaccharomyces rouxii</name>
    <dbReference type="NCBI Taxonomy" id="4956"/>
    <lineage>
        <taxon>Eukaryota</taxon>
        <taxon>Fungi</taxon>
        <taxon>Dikarya</taxon>
        <taxon>Ascomycota</taxon>
        <taxon>Saccharomycotina</taxon>
        <taxon>Saccharomycetes</taxon>
        <taxon>Saccharomycetales</taxon>
        <taxon>Saccharomycetaceae</taxon>
        <taxon>Zygosaccharomyces</taxon>
    </lineage>
</organism>
<feature type="zinc finger region" description="CR-type" evidence="6">
    <location>
        <begin position="131"/>
        <end position="224"/>
    </location>
</feature>
<reference evidence="10 11" key="1">
    <citation type="submission" date="2016-08" db="EMBL/GenBank/DDBJ databases">
        <title>Draft genome sequence of allopolyploid Zygosaccharomyces rouxii.</title>
        <authorList>
            <person name="Watanabe J."/>
            <person name="Uehara K."/>
            <person name="Mogi Y."/>
            <person name="Tsukioka Y."/>
        </authorList>
    </citation>
    <scope>NUCLEOTIDE SEQUENCE [LARGE SCALE GENOMIC DNA]</scope>
    <source>
        <strain evidence="10 11">NBRC 110957</strain>
    </source>
</reference>
<dbReference type="SMART" id="SM00271">
    <property type="entry name" value="DnaJ"/>
    <property type="match status" value="1"/>
</dbReference>
<feature type="domain" description="J" evidence="8">
    <location>
        <begin position="2"/>
        <end position="70"/>
    </location>
</feature>
<accession>A0A1Q2ZWF8</accession>
<dbReference type="OrthoDB" id="550424at2759"/>
<evidence type="ECO:0000256" key="5">
    <source>
        <dbReference type="ARBA" id="ARBA00023186"/>
    </source>
</evidence>
<dbReference type="InterPro" id="IPR044713">
    <property type="entry name" value="DNJA1/2-like"/>
</dbReference>
<dbReference type="Pfam" id="PF00226">
    <property type="entry name" value="DnaJ"/>
    <property type="match status" value="1"/>
</dbReference>
<dbReference type="Proteomes" id="UP000187013">
    <property type="component" value="Unassembled WGS sequence"/>
</dbReference>
<dbReference type="Gene3D" id="1.10.287.110">
    <property type="entry name" value="DnaJ domain"/>
    <property type="match status" value="1"/>
</dbReference>
<dbReference type="GO" id="GO:0030150">
    <property type="term" value="P:protein import into mitochondrial matrix"/>
    <property type="evidence" value="ECO:0007669"/>
    <property type="project" value="EnsemblFungi"/>
</dbReference>
<evidence type="ECO:0000256" key="3">
    <source>
        <dbReference type="ARBA" id="ARBA00022771"/>
    </source>
</evidence>
<dbReference type="SUPFAM" id="SSF46565">
    <property type="entry name" value="Chaperone J-domain"/>
    <property type="match status" value="1"/>
</dbReference>
<feature type="region of interest" description="Disordered" evidence="7">
    <location>
        <begin position="401"/>
        <end position="432"/>
    </location>
</feature>
<dbReference type="PROSITE" id="PS50076">
    <property type="entry name" value="DNAJ_2"/>
    <property type="match status" value="1"/>
</dbReference>
<dbReference type="Pfam" id="PF00684">
    <property type="entry name" value="DnaJ_CXXCXGXG"/>
    <property type="match status" value="1"/>
</dbReference>
<sequence length="432" mass="47487">MSLYDTLGVSQDATQVEIKKAYRKLALQHHPDKVTDDSVREESEVRFKEITAAYEVLSDEEKRSKYDTYGDTADGPDFEDESFMNFFTQFNSGFGFNGGGGGGFPGAQPGDDRSDDVQVPLKVSMADCYNGKVFKFQSKRKIVCEKCEGSGWRRRSGGPPPQTNCKSCQGRGYKEQLRRVAPGMVAQQTVSCGMCHGKGKYVSKPTSEKNQCKKCRGQGMIEEAKPLTVSIPRGSRHGDRIVFEGEADQEVGKSKTGDLIFIVDEGTEPPEGVRLERRGYDLITNISISLAEAITGLDRTLTKTLDGRVLKLSTPAGKVISPGKIIKVEQEGWPLNSHATKFGDLYVLVDIVFPRDNWFAEKSDLLKIRNILPSEAANNDVKADPGNTEQVSDMKLVDQLPDYMGSNGDQYAHEGHASGAFPDDGTPQCAQQ</sequence>